<comment type="caution">
    <text evidence="1">The sequence shown here is derived from an EMBL/GenBank/DDBJ whole genome shotgun (WGS) entry which is preliminary data.</text>
</comment>
<gene>
    <name evidence="1" type="ORF">PCL_07385</name>
</gene>
<protein>
    <submittedName>
        <fullName evidence="1">Uncharacterized protein</fullName>
    </submittedName>
</protein>
<evidence type="ECO:0000313" key="2">
    <source>
        <dbReference type="Proteomes" id="UP000245956"/>
    </source>
</evidence>
<dbReference type="Proteomes" id="UP000245956">
    <property type="component" value="Unassembled WGS sequence"/>
</dbReference>
<organism evidence="1 2">
    <name type="scientific">Purpureocillium lilacinum</name>
    <name type="common">Paecilomyces lilacinus</name>
    <dbReference type="NCBI Taxonomy" id="33203"/>
    <lineage>
        <taxon>Eukaryota</taxon>
        <taxon>Fungi</taxon>
        <taxon>Dikarya</taxon>
        <taxon>Ascomycota</taxon>
        <taxon>Pezizomycotina</taxon>
        <taxon>Sordariomycetes</taxon>
        <taxon>Hypocreomycetidae</taxon>
        <taxon>Hypocreales</taxon>
        <taxon>Ophiocordycipitaceae</taxon>
        <taxon>Purpureocillium</taxon>
    </lineage>
</organism>
<dbReference type="EMBL" id="LCWV01000038">
    <property type="protein sequence ID" value="PWI65086.1"/>
    <property type="molecule type" value="Genomic_DNA"/>
</dbReference>
<reference evidence="1 2" key="1">
    <citation type="journal article" date="2016" name="Front. Microbiol.">
        <title>Genome and transcriptome sequences reveal the specific parasitism of the nematophagous Purpureocillium lilacinum 36-1.</title>
        <authorList>
            <person name="Xie J."/>
            <person name="Li S."/>
            <person name="Mo C."/>
            <person name="Xiao X."/>
            <person name="Peng D."/>
            <person name="Wang G."/>
            <person name="Xiao Y."/>
        </authorList>
    </citation>
    <scope>NUCLEOTIDE SEQUENCE [LARGE SCALE GENOMIC DNA]</scope>
    <source>
        <strain evidence="1 2">36-1</strain>
    </source>
</reference>
<sequence length="422" mass="48269">MPMVMMGAFASNRGRPMTTSSLGLHKWRDNAVQSVLFLSSSDERPYTTIRPGLREAYHGNKYMRLVSSCWRRYISNPRLFFKFQALAVRNKLREIVKMPLEEDLDEQFGRLQIDNKKRKTVTRQVPIVDVLKPSLSAVRELEVIADDHECFEPVRGVCDKWNIGDVPYSNFVKLLCGYLQFPLILLQNPSKLHTESFDSMRSCPTIGWISRKLDGMGLLLSEVPVLDICSLFSDHDLAKMSEHDQESAREDAYRMAENVLKILRLKLFSVASAKPRASLCSTVAEAKDRVATRVQVDDYSFWAVKGVHPMRVIYNPGEENVLNELFDDMYHFCASRKRLQRLICLAERLLATITLVSSSMRVAPSATENWLLRVENPGRLLDPTGELLAAIENFALSEQEDDLKDVFETHEITPQDTFLRFA</sequence>
<proteinExistence type="predicted"/>
<accession>A0A2U3DS56</accession>
<dbReference type="AlphaFoldDB" id="A0A2U3DS56"/>
<evidence type="ECO:0000313" key="1">
    <source>
        <dbReference type="EMBL" id="PWI65086.1"/>
    </source>
</evidence>
<name>A0A2U3DS56_PURLI</name>